<feature type="transmembrane region" description="Helical" evidence="1">
    <location>
        <begin position="38"/>
        <end position="56"/>
    </location>
</feature>
<sequence>MRKISAEKAVRIITLAPVMAFLTLSILFGVRNGMFGGGANYAAAVFFLTVLPLLAYPLQKVLPGWKEKGRSGQRSLAILMAVAGYIAGILYAVAAAVPEGMLLVYLAYLFSGCLILLFNKGLKIKASGHACGVAGPLALLVCLLGPAALFGLPVLGAVYWASLRMGRHTWKELILGSMLPIAALLLAVLFLRLF</sequence>
<feature type="transmembrane region" description="Helical" evidence="1">
    <location>
        <begin position="12"/>
        <end position="32"/>
    </location>
</feature>
<name>A0AAU8A7K6_9FIRM</name>
<reference evidence="2" key="1">
    <citation type="submission" date="2023-02" db="EMBL/GenBank/DDBJ databases">
        <title>Gut commensal Christensenella minuta modulates host metabolism via a new class of secondary bile acids.</title>
        <authorList>
            <person name="Liu C."/>
        </authorList>
    </citation>
    <scope>NUCLEOTIDE SEQUENCE</scope>
    <source>
        <strain evidence="2">CA70</strain>
    </source>
</reference>
<keyword evidence="1" id="KW-0812">Transmembrane</keyword>
<proteinExistence type="predicted"/>
<feature type="transmembrane region" description="Helical" evidence="1">
    <location>
        <begin position="76"/>
        <end position="94"/>
    </location>
</feature>
<dbReference type="EMBL" id="CP117826">
    <property type="protein sequence ID" value="XCC62078.1"/>
    <property type="molecule type" value="Genomic_DNA"/>
</dbReference>
<feature type="transmembrane region" description="Helical" evidence="1">
    <location>
        <begin position="130"/>
        <end position="161"/>
    </location>
</feature>
<keyword evidence="1" id="KW-1133">Transmembrane helix</keyword>
<evidence type="ECO:0000256" key="1">
    <source>
        <dbReference type="SAM" id="Phobius"/>
    </source>
</evidence>
<gene>
    <name evidence="2" type="ORF">PUP29_11180</name>
</gene>
<evidence type="ECO:0000313" key="2">
    <source>
        <dbReference type="EMBL" id="XCC62078.1"/>
    </source>
</evidence>
<feature type="transmembrane region" description="Helical" evidence="1">
    <location>
        <begin position="100"/>
        <end position="118"/>
    </location>
</feature>
<accession>A0AAU8A7K6</accession>
<keyword evidence="1" id="KW-0472">Membrane</keyword>
<organism evidence="2">
    <name type="scientific">Christensenella massiliensis</name>
    <dbReference type="NCBI Taxonomy" id="1805714"/>
    <lineage>
        <taxon>Bacteria</taxon>
        <taxon>Bacillati</taxon>
        <taxon>Bacillota</taxon>
        <taxon>Clostridia</taxon>
        <taxon>Christensenellales</taxon>
        <taxon>Christensenellaceae</taxon>
        <taxon>Christensenella</taxon>
    </lineage>
</organism>
<dbReference type="RefSeq" id="WP_353423362.1">
    <property type="nucleotide sequence ID" value="NZ_CP117826.1"/>
</dbReference>
<feature type="transmembrane region" description="Helical" evidence="1">
    <location>
        <begin position="173"/>
        <end position="193"/>
    </location>
</feature>
<protein>
    <submittedName>
        <fullName evidence="2">Uncharacterized protein</fullName>
    </submittedName>
</protein>
<dbReference type="AlphaFoldDB" id="A0AAU8A7K6"/>